<name>A0A853IM47_9BURK</name>
<accession>A0A853IM47</accession>
<dbReference type="EMBL" id="JACCKX010000001">
    <property type="protein sequence ID" value="NZA01496.1"/>
    <property type="molecule type" value="Genomic_DNA"/>
</dbReference>
<evidence type="ECO:0000256" key="1">
    <source>
        <dbReference type="SAM" id="MobiDB-lite"/>
    </source>
</evidence>
<dbReference type="Proteomes" id="UP000589716">
    <property type="component" value="Unassembled WGS sequence"/>
</dbReference>
<feature type="compositionally biased region" description="Low complexity" evidence="1">
    <location>
        <begin position="57"/>
        <end position="83"/>
    </location>
</feature>
<feature type="compositionally biased region" description="Pro residues" evidence="1">
    <location>
        <begin position="136"/>
        <end position="146"/>
    </location>
</feature>
<dbReference type="RefSeq" id="WP_180549128.1">
    <property type="nucleotide sequence ID" value="NZ_JACCKX010000001.1"/>
</dbReference>
<feature type="compositionally biased region" description="Low complexity" evidence="1">
    <location>
        <begin position="111"/>
        <end position="124"/>
    </location>
</feature>
<organism evidence="2 3">
    <name type="scientific">Ottowia beijingensis</name>
    <dbReference type="NCBI Taxonomy" id="1207057"/>
    <lineage>
        <taxon>Bacteria</taxon>
        <taxon>Pseudomonadati</taxon>
        <taxon>Pseudomonadota</taxon>
        <taxon>Betaproteobacteria</taxon>
        <taxon>Burkholderiales</taxon>
        <taxon>Comamonadaceae</taxon>
        <taxon>Ottowia</taxon>
    </lineage>
</organism>
<comment type="caution">
    <text evidence="2">The sequence shown here is derived from an EMBL/GenBank/DDBJ whole genome shotgun (WGS) entry which is preliminary data.</text>
</comment>
<sequence>MAGPALSGVLIDEDGQSRFVRRGERVGDWTLDSLQDRAAAFVRGAERRSIELPVTYADADAAATPPSPGRPAARSAAPAARTPAAPPAAAPRPAPAAPAAAAPAPAPAPAPAAAAPPAGAARPALSTGSFGGSVSAPPPAPAKAPR</sequence>
<evidence type="ECO:0000313" key="2">
    <source>
        <dbReference type="EMBL" id="NZA01496.1"/>
    </source>
</evidence>
<keyword evidence="3" id="KW-1185">Reference proteome</keyword>
<protein>
    <submittedName>
        <fullName evidence="2">Uncharacterized protein</fullName>
    </submittedName>
</protein>
<gene>
    <name evidence="2" type="ORF">H0I39_06460</name>
</gene>
<feature type="compositionally biased region" description="Pro residues" evidence="1">
    <location>
        <begin position="84"/>
        <end position="96"/>
    </location>
</feature>
<feature type="region of interest" description="Disordered" evidence="1">
    <location>
        <begin position="54"/>
        <end position="146"/>
    </location>
</feature>
<proteinExistence type="predicted"/>
<dbReference type="AlphaFoldDB" id="A0A853IM47"/>
<evidence type="ECO:0000313" key="3">
    <source>
        <dbReference type="Proteomes" id="UP000589716"/>
    </source>
</evidence>
<reference evidence="2 3" key="1">
    <citation type="submission" date="2020-07" db="EMBL/GenBank/DDBJ databases">
        <authorList>
            <person name="Maaloum M."/>
        </authorList>
    </citation>
    <scope>NUCLEOTIDE SEQUENCE [LARGE SCALE GENOMIC DNA]</scope>
    <source>
        <strain evidence="2 3">GCS-AN-3</strain>
    </source>
</reference>